<name>A0ABS3U9T8_9ACTN</name>
<organism evidence="1 2">
    <name type="scientific">Glycomyces niveus</name>
    <dbReference type="NCBI Taxonomy" id="2820287"/>
    <lineage>
        <taxon>Bacteria</taxon>
        <taxon>Bacillati</taxon>
        <taxon>Actinomycetota</taxon>
        <taxon>Actinomycetes</taxon>
        <taxon>Glycomycetales</taxon>
        <taxon>Glycomycetaceae</taxon>
        <taxon>Glycomyces</taxon>
    </lineage>
</organism>
<gene>
    <name evidence="1" type="ORF">J5V16_22155</name>
</gene>
<dbReference type="RefSeq" id="WP_208499165.1">
    <property type="nucleotide sequence ID" value="NZ_JAGFNP010000016.1"/>
</dbReference>
<protein>
    <recommendedName>
        <fullName evidence="3">DUF222 domain-containing protein</fullName>
    </recommendedName>
</protein>
<evidence type="ECO:0000313" key="2">
    <source>
        <dbReference type="Proteomes" id="UP000681341"/>
    </source>
</evidence>
<keyword evidence="2" id="KW-1185">Reference proteome</keyword>
<sequence length="287" mass="31083">MQSRLSSLNTNVAALGLRSRPTLEGLRSAGRGTPERRLLANGETIPSALVTRLVRDGAIDLFSLTESEQRRRRTTVDYAKRHHLVPEGHRIETSSFGSTGTLTIRLTTAIRTGRKRNLDLPPVIVSEQLDDLHPVAARLRDSPERLTVLAGARERCLRILQAIAAAAVAGDGRSPNIRSISTVPSPTWCEPPAIGSAPCESVSRVTPLPSPSTRSIRCLQTRSRPQSGWAQNFGGYSAEDGRDTAGRNGSWLDDAIPCPGVFAVQRLATAHSNIRVKVEGLALKKPR</sequence>
<reference evidence="1 2" key="1">
    <citation type="submission" date="2021-03" db="EMBL/GenBank/DDBJ databases">
        <title>Glycomyces sp. nov., a novel actinomycete isolated from soil.</title>
        <authorList>
            <person name="Yang X."/>
            <person name="Xu X."/>
        </authorList>
    </citation>
    <scope>NUCLEOTIDE SEQUENCE [LARGE SCALE GENOMIC DNA]</scope>
    <source>
        <strain evidence="1 2">NEAU-S30</strain>
    </source>
</reference>
<dbReference type="EMBL" id="JAGFNP010000016">
    <property type="protein sequence ID" value="MBO3735538.1"/>
    <property type="molecule type" value="Genomic_DNA"/>
</dbReference>
<accession>A0ABS3U9T8</accession>
<comment type="caution">
    <text evidence="1">The sequence shown here is derived from an EMBL/GenBank/DDBJ whole genome shotgun (WGS) entry which is preliminary data.</text>
</comment>
<proteinExistence type="predicted"/>
<evidence type="ECO:0000313" key="1">
    <source>
        <dbReference type="EMBL" id="MBO3735538.1"/>
    </source>
</evidence>
<evidence type="ECO:0008006" key="3">
    <source>
        <dbReference type="Google" id="ProtNLM"/>
    </source>
</evidence>
<dbReference type="Proteomes" id="UP000681341">
    <property type="component" value="Unassembled WGS sequence"/>
</dbReference>